<accession>A0A348AJJ9</accession>
<dbReference type="NCBIfam" id="TIGR02669">
    <property type="entry name" value="SpoIID_LytB"/>
    <property type="match status" value="1"/>
</dbReference>
<reference evidence="3 4" key="1">
    <citation type="journal article" date="2018" name="Int. J. Syst. Evol. Microbiol.">
        <title>Methylomusa anaerophila gen. nov., sp. nov., an anaerobic methanol-utilizing bacterium isolated from a microbial fuel cell.</title>
        <authorList>
            <person name="Amano N."/>
            <person name="Yamamuro A."/>
            <person name="Miyahara M."/>
            <person name="Kouzuma A."/>
            <person name="Abe T."/>
            <person name="Watanabe K."/>
        </authorList>
    </citation>
    <scope>NUCLEOTIDE SEQUENCE [LARGE SCALE GENOMIC DNA]</scope>
    <source>
        <strain evidence="3 4">MMFC1</strain>
    </source>
</reference>
<proteinExistence type="predicted"/>
<feature type="domain" description="Sporulation stage II protein D amidase enhancer LytB N-terminal" evidence="2">
    <location>
        <begin position="88"/>
        <end position="178"/>
    </location>
</feature>
<dbReference type="InterPro" id="IPR013693">
    <property type="entry name" value="SpoIID/LytB_N"/>
</dbReference>
<evidence type="ECO:0000259" key="2">
    <source>
        <dbReference type="Pfam" id="PF08486"/>
    </source>
</evidence>
<protein>
    <submittedName>
        <fullName evidence="3">Amidase enhancer</fullName>
    </submittedName>
</protein>
<dbReference type="EMBL" id="AP018449">
    <property type="protein sequence ID" value="BBB91247.1"/>
    <property type="molecule type" value="Genomic_DNA"/>
</dbReference>
<evidence type="ECO:0000313" key="4">
    <source>
        <dbReference type="Proteomes" id="UP000276437"/>
    </source>
</evidence>
<evidence type="ECO:0000256" key="1">
    <source>
        <dbReference type="SAM" id="MobiDB-lite"/>
    </source>
</evidence>
<organism evidence="3 4">
    <name type="scientific">Methylomusa anaerophila</name>
    <dbReference type="NCBI Taxonomy" id="1930071"/>
    <lineage>
        <taxon>Bacteria</taxon>
        <taxon>Bacillati</taxon>
        <taxon>Bacillota</taxon>
        <taxon>Negativicutes</taxon>
        <taxon>Selenomonadales</taxon>
        <taxon>Sporomusaceae</taxon>
        <taxon>Methylomusa</taxon>
    </lineage>
</organism>
<name>A0A348AJJ9_9FIRM</name>
<keyword evidence="4" id="KW-1185">Reference proteome</keyword>
<dbReference type="InterPro" id="IPR013486">
    <property type="entry name" value="SpoIID/LytB"/>
</dbReference>
<dbReference type="GO" id="GO:0030435">
    <property type="term" value="P:sporulation resulting in formation of a cellular spore"/>
    <property type="evidence" value="ECO:0007669"/>
    <property type="project" value="InterPro"/>
</dbReference>
<evidence type="ECO:0000313" key="3">
    <source>
        <dbReference type="EMBL" id="BBB91247.1"/>
    </source>
</evidence>
<dbReference type="KEGG" id="mana:MAMMFC1_01918"/>
<feature type="region of interest" description="Disordered" evidence="1">
    <location>
        <begin position="58"/>
        <end position="77"/>
    </location>
</feature>
<gene>
    <name evidence="3" type="primary">lytB_2</name>
    <name evidence="3" type="ORF">MAMMFC1_01918</name>
</gene>
<dbReference type="Pfam" id="PF08486">
    <property type="entry name" value="SpoIID"/>
    <property type="match status" value="1"/>
</dbReference>
<sequence>MAGMYRAYIRHNNSRTLFNNNGKGIKYTMKVTRYGKLKQALILMTVFTVLLAACAGQPQKKPETPAPQAPKQAVAGNEPDISVFMHETGEKKTMKMEEYIAGVVAAEMKNDWPVEALAAQAIIARTFTVEAIDTKGGVPERGTQASTDIKEFQAYDAKAVNDNVKKAVEMTRGMVATYQGKPIKAWFHASAGGITATAKEGLNYRDAEPPYIHSVQSPDDLAPADIKNWTASFTKDEVLAALKKMGVKANDISSMEIGQKGPSGRTVSLTVNKSTPVSGPELRMALDSTKLKSMLLDGIEVSEDNVIFTGTGYGHGVGMSQWGAHKMAKENKKPEDIITYYFKGITVEKRWQ</sequence>
<dbReference type="Proteomes" id="UP000276437">
    <property type="component" value="Chromosome"/>
</dbReference>
<dbReference type="AlphaFoldDB" id="A0A348AJJ9"/>